<gene>
    <name evidence="2" type="primary">BRINP3_4</name>
    <name evidence="2" type="ORF">N1851_004009</name>
</gene>
<comment type="caution">
    <text evidence="2">The sequence shown here is derived from an EMBL/GenBank/DDBJ whole genome shotgun (WGS) entry which is preliminary data.</text>
</comment>
<dbReference type="Pfam" id="PF19052">
    <property type="entry name" value="BRINP_C"/>
    <property type="match status" value="2"/>
</dbReference>
<dbReference type="AlphaFoldDB" id="A0AA47N7K1"/>
<feature type="domain" description="BRINP C-terminal" evidence="1">
    <location>
        <begin position="1"/>
        <end position="91"/>
    </location>
</feature>
<proteinExistence type="predicted"/>
<dbReference type="GO" id="GO:0045666">
    <property type="term" value="P:positive regulation of neuron differentiation"/>
    <property type="evidence" value="ECO:0007669"/>
    <property type="project" value="InterPro"/>
</dbReference>
<dbReference type="GO" id="GO:0030425">
    <property type="term" value="C:dendrite"/>
    <property type="evidence" value="ECO:0007669"/>
    <property type="project" value="TreeGrafter"/>
</dbReference>
<dbReference type="PANTHER" id="PTHR15564:SF2">
    <property type="entry name" value="BMP_RETINOIC ACID-INDUCIBLE NEURAL-SPECIFIC PROTEIN 3"/>
    <property type="match status" value="1"/>
</dbReference>
<sequence>MWSLDSAFQWRYEQLENSMRSLLRRAQRVVFKLFSLSKRCQRQPHIHLPRERPRSFWLGHFQSLLYCSENSQLGTFSEELHSCTCRYDHSHWGLQAHGGRLHGELPGFETDLQDLELRYLLQRADRRLGGYWVHAIFISNDMRLNSWFDPSWRKRMLLTLKSNKYKTNMVHMLLGVSLQICLTKNSTLEPALTLYINPFGGSHSESWYIPVNENGFPDWQSAKLDLPSNASTGP</sequence>
<evidence type="ECO:0000259" key="1">
    <source>
        <dbReference type="Pfam" id="PF19052"/>
    </source>
</evidence>
<reference evidence="2" key="1">
    <citation type="journal article" date="2023" name="Front. Mar. Sci.">
        <title>A new Merluccius polli reference genome to investigate the effects of global change in West African waters.</title>
        <authorList>
            <person name="Mateo J.L."/>
            <person name="Blanco-Fernandez C."/>
            <person name="Garcia-Vazquez E."/>
            <person name="Machado-Schiaffino G."/>
        </authorList>
    </citation>
    <scope>NUCLEOTIDE SEQUENCE</scope>
    <source>
        <strain evidence="2">C29</strain>
        <tissue evidence="2">Fin</tissue>
    </source>
</reference>
<name>A0AA47N7K1_MERPO</name>
<dbReference type="PANTHER" id="PTHR15564">
    <property type="entry name" value="MACPF DOMAIN-CONTAINING PROTEIN"/>
    <property type="match status" value="1"/>
</dbReference>
<accession>A0AA47N7K1</accession>
<organism evidence="2 3">
    <name type="scientific">Merluccius polli</name>
    <name type="common">Benguela hake</name>
    <name type="synonym">Merluccius cadenati</name>
    <dbReference type="NCBI Taxonomy" id="89951"/>
    <lineage>
        <taxon>Eukaryota</taxon>
        <taxon>Metazoa</taxon>
        <taxon>Chordata</taxon>
        <taxon>Craniata</taxon>
        <taxon>Vertebrata</taxon>
        <taxon>Euteleostomi</taxon>
        <taxon>Actinopterygii</taxon>
        <taxon>Neopterygii</taxon>
        <taxon>Teleostei</taxon>
        <taxon>Neoteleostei</taxon>
        <taxon>Acanthomorphata</taxon>
        <taxon>Zeiogadaria</taxon>
        <taxon>Gadariae</taxon>
        <taxon>Gadiformes</taxon>
        <taxon>Gadoidei</taxon>
        <taxon>Merlucciidae</taxon>
        <taxon>Merluccius</taxon>
    </lineage>
</organism>
<evidence type="ECO:0000313" key="3">
    <source>
        <dbReference type="Proteomes" id="UP001174136"/>
    </source>
</evidence>
<feature type="domain" description="BRINP C-terminal" evidence="1">
    <location>
        <begin position="107"/>
        <end position="229"/>
    </location>
</feature>
<dbReference type="GO" id="GO:0005737">
    <property type="term" value="C:cytoplasm"/>
    <property type="evidence" value="ECO:0007669"/>
    <property type="project" value="TreeGrafter"/>
</dbReference>
<evidence type="ECO:0000313" key="2">
    <source>
        <dbReference type="EMBL" id="KAK0153913.1"/>
    </source>
</evidence>
<dbReference type="Proteomes" id="UP001174136">
    <property type="component" value="Unassembled WGS sequence"/>
</dbReference>
<dbReference type="InterPro" id="IPR033237">
    <property type="entry name" value="BRINP"/>
</dbReference>
<dbReference type="InterPro" id="IPR057671">
    <property type="entry name" value="BRINP_C"/>
</dbReference>
<protein>
    <submittedName>
        <fullName evidence="2">BMP/retinoic acid-inducible neural-specific protein 3</fullName>
    </submittedName>
</protein>
<dbReference type="GO" id="GO:0043025">
    <property type="term" value="C:neuronal cell body"/>
    <property type="evidence" value="ECO:0007669"/>
    <property type="project" value="TreeGrafter"/>
</dbReference>
<dbReference type="GO" id="GO:0007399">
    <property type="term" value="P:nervous system development"/>
    <property type="evidence" value="ECO:0007669"/>
    <property type="project" value="TreeGrafter"/>
</dbReference>
<dbReference type="GO" id="GO:0071300">
    <property type="term" value="P:cellular response to retinoic acid"/>
    <property type="evidence" value="ECO:0007669"/>
    <property type="project" value="TreeGrafter"/>
</dbReference>
<dbReference type="GO" id="GO:0045930">
    <property type="term" value="P:negative regulation of mitotic cell cycle"/>
    <property type="evidence" value="ECO:0007669"/>
    <property type="project" value="InterPro"/>
</dbReference>
<dbReference type="EMBL" id="JAOPHQ010000605">
    <property type="protein sequence ID" value="KAK0153913.1"/>
    <property type="molecule type" value="Genomic_DNA"/>
</dbReference>
<keyword evidence="3" id="KW-1185">Reference proteome</keyword>